<reference evidence="3 4" key="1">
    <citation type="journal article" date="2018" name="Environ. Microbiol.">
        <title>Novel energy conservation strategies and behaviour of Pelotomaculum schinkii driving syntrophic propionate catabolism.</title>
        <authorList>
            <person name="Hidalgo-Ahumada C.A.P."/>
            <person name="Nobu M.K."/>
            <person name="Narihiro T."/>
            <person name="Tamaki H."/>
            <person name="Liu W.T."/>
            <person name="Kamagata Y."/>
            <person name="Stams A.J.M."/>
            <person name="Imachi H."/>
            <person name="Sousa D.Z."/>
        </authorList>
    </citation>
    <scope>NUCLEOTIDE SEQUENCE [LARGE SCALE GENOMIC DNA]</scope>
    <source>
        <strain evidence="3 4">MGP</strain>
    </source>
</reference>
<keyword evidence="2" id="KW-0472">Membrane</keyword>
<proteinExistence type="predicted"/>
<evidence type="ECO:0000256" key="2">
    <source>
        <dbReference type="SAM" id="Phobius"/>
    </source>
</evidence>
<dbReference type="InterPro" id="IPR018763">
    <property type="entry name" value="DUF2334"/>
</dbReference>
<dbReference type="Pfam" id="PF10096">
    <property type="entry name" value="DUF2334"/>
    <property type="match status" value="1"/>
</dbReference>
<dbReference type="GO" id="GO:0005975">
    <property type="term" value="P:carbohydrate metabolic process"/>
    <property type="evidence" value="ECO:0007669"/>
    <property type="project" value="InterPro"/>
</dbReference>
<gene>
    <name evidence="3" type="ORF">Pmgp_01821</name>
</gene>
<dbReference type="Pfam" id="PF13517">
    <property type="entry name" value="FG-GAP_3"/>
    <property type="match status" value="1"/>
</dbReference>
<dbReference type="InterPro" id="IPR013517">
    <property type="entry name" value="FG-GAP"/>
</dbReference>
<keyword evidence="2" id="KW-0812">Transmembrane</keyword>
<dbReference type="Proteomes" id="UP000297597">
    <property type="component" value="Unassembled WGS sequence"/>
</dbReference>
<keyword evidence="2" id="KW-1133">Transmembrane helix</keyword>
<dbReference type="Gene3D" id="2.130.10.130">
    <property type="entry name" value="Integrin alpha, N-terminal"/>
    <property type="match status" value="1"/>
</dbReference>
<dbReference type="Gene3D" id="3.20.20.370">
    <property type="entry name" value="Glycoside hydrolase/deacetylase"/>
    <property type="match status" value="1"/>
</dbReference>
<dbReference type="InterPro" id="IPR011330">
    <property type="entry name" value="Glyco_hydro/deAcase_b/a-brl"/>
</dbReference>
<feature type="transmembrane region" description="Helical" evidence="2">
    <location>
        <begin position="5"/>
        <end position="22"/>
    </location>
</feature>
<evidence type="ECO:0000256" key="1">
    <source>
        <dbReference type="ARBA" id="ARBA00022729"/>
    </source>
</evidence>
<dbReference type="AlphaFoldDB" id="A0A4Y7RQ49"/>
<dbReference type="PANTHER" id="PTHR46580">
    <property type="entry name" value="SENSOR KINASE-RELATED"/>
    <property type="match status" value="1"/>
</dbReference>
<dbReference type="EMBL" id="QFFZ01000017">
    <property type="protein sequence ID" value="TEB11125.1"/>
    <property type="molecule type" value="Genomic_DNA"/>
</dbReference>
<sequence length="644" mass="71616">MSRKIIYLSAAIIIIIAVFFIGREFFYPAPLYYQGDSSWAASQKLALIRLEDVNPGTYDTREKLDKLVKIADYLYKEGVPFQISLIPVYKDPASNIEISVGDTEIFQIRDFNKTIMYMRERGGMVGLHGYTHQHLNEVSGAGFEFSDKSGQEYAKMAYAEERVQKALAAMERAGIPVDYWETPHYTASLDQYKTFGNYFGLLYDPNPWEKTLKNISSRDSTGMDNQSVIFVPAPLNNITVDKDVERIFSQLDKNDPAVLASFFYHPTQEFKFLYKMQTPQGKEFYAHEPDSYLKRLISGFKERGYKFVSVYDLIGFLPAERVTGLNAGKGKVLLSGDIDGDGRFDLIAGDPAKGLWQAGLSRVDRLLPRYNPESFAPTTDWLKNWGQGGTKEFAAGDFNNDGKKDLVSWDKKTGEINVALSDGSKFIPQQPWGSFNASGGTVKFFAGRYNNSSRDGLLFWVQDENTAYVALSAGDSFTPARPWLENWGAGAGLQILTGDFNGDGKKDLAALNKNTGAIQVALSAGDKFELPADNGGQPWIAGFVTGDRWQVQTGDYTGEGVDDFIAYDNTLGKWQFILTRNKQFVIESWPVVFGKDPAGQFLVGDFDGDKKSDLAVSRQFGGQTPIDLAISVMNRNNSPPAGSN</sequence>
<keyword evidence="4" id="KW-1185">Reference proteome</keyword>
<keyword evidence="1" id="KW-0732">Signal</keyword>
<evidence type="ECO:0000313" key="3">
    <source>
        <dbReference type="EMBL" id="TEB11125.1"/>
    </source>
</evidence>
<dbReference type="Gene3D" id="2.40.128.340">
    <property type="match status" value="1"/>
</dbReference>
<comment type="caution">
    <text evidence="3">The sequence shown here is derived from an EMBL/GenBank/DDBJ whole genome shotgun (WGS) entry which is preliminary data.</text>
</comment>
<evidence type="ECO:0000313" key="4">
    <source>
        <dbReference type="Proteomes" id="UP000297597"/>
    </source>
</evidence>
<protein>
    <recommendedName>
        <fullName evidence="5">DUF2334 domain-containing protein</fullName>
    </recommendedName>
</protein>
<organism evidence="3 4">
    <name type="scientific">Pelotomaculum propionicicum</name>
    <dbReference type="NCBI Taxonomy" id="258475"/>
    <lineage>
        <taxon>Bacteria</taxon>
        <taxon>Bacillati</taxon>
        <taxon>Bacillota</taxon>
        <taxon>Clostridia</taxon>
        <taxon>Eubacteriales</taxon>
        <taxon>Desulfotomaculaceae</taxon>
        <taxon>Pelotomaculum</taxon>
    </lineage>
</organism>
<dbReference type="SUPFAM" id="SSF88713">
    <property type="entry name" value="Glycoside hydrolase/deacetylase"/>
    <property type="match status" value="1"/>
</dbReference>
<accession>A0A4Y7RQ49</accession>
<evidence type="ECO:0008006" key="5">
    <source>
        <dbReference type="Google" id="ProtNLM"/>
    </source>
</evidence>
<dbReference type="SUPFAM" id="SSF69318">
    <property type="entry name" value="Integrin alpha N-terminal domain"/>
    <property type="match status" value="1"/>
</dbReference>
<dbReference type="InterPro" id="IPR028994">
    <property type="entry name" value="Integrin_alpha_N"/>
</dbReference>
<dbReference type="RefSeq" id="WP_192902863.1">
    <property type="nucleotide sequence ID" value="NZ_QFFZ01000017.1"/>
</dbReference>
<name>A0A4Y7RQ49_9FIRM</name>